<feature type="compositionally biased region" description="Low complexity" evidence="1">
    <location>
        <begin position="97"/>
        <end position="122"/>
    </location>
</feature>
<keyword evidence="4" id="KW-1185">Reference proteome</keyword>
<dbReference type="OrthoDB" id="242526at2759"/>
<reference evidence="3 4" key="1">
    <citation type="submission" date="2017-03" db="EMBL/GenBank/DDBJ databases">
        <title>An alternative strategy for trypanosome survival in the mammalian bloodstream revealed through genome and transcriptome analysis of the ubiquitous bovine parasite Trypanosoma (Megatrypanum) theileri.</title>
        <authorList>
            <person name="Kelly S."/>
            <person name="Ivens A."/>
            <person name="Mott A."/>
            <person name="O'Neill E."/>
            <person name="Emms D."/>
            <person name="Macleod O."/>
            <person name="Voorheis P."/>
            <person name="Matthews J."/>
            <person name="Matthews K."/>
            <person name="Carrington M."/>
        </authorList>
    </citation>
    <scope>NUCLEOTIDE SEQUENCE [LARGE SCALE GENOMIC DNA]</scope>
    <source>
        <strain evidence="3">Edinburgh</strain>
    </source>
</reference>
<evidence type="ECO:0000313" key="4">
    <source>
        <dbReference type="Proteomes" id="UP000192257"/>
    </source>
</evidence>
<dbReference type="Proteomes" id="UP000192257">
    <property type="component" value="Unassembled WGS sequence"/>
</dbReference>
<proteinExistence type="predicted"/>
<feature type="region of interest" description="Disordered" evidence="1">
    <location>
        <begin position="75"/>
        <end position="131"/>
    </location>
</feature>
<keyword evidence="2" id="KW-1133">Transmembrane helix</keyword>
<protein>
    <submittedName>
        <fullName evidence="3">Uncharacterized protein</fullName>
    </submittedName>
</protein>
<organism evidence="3 4">
    <name type="scientific">Trypanosoma theileri</name>
    <dbReference type="NCBI Taxonomy" id="67003"/>
    <lineage>
        <taxon>Eukaryota</taxon>
        <taxon>Discoba</taxon>
        <taxon>Euglenozoa</taxon>
        <taxon>Kinetoplastea</taxon>
        <taxon>Metakinetoplastina</taxon>
        <taxon>Trypanosomatida</taxon>
        <taxon>Trypanosomatidae</taxon>
        <taxon>Trypanosoma</taxon>
    </lineage>
</organism>
<dbReference type="GeneID" id="39983553"/>
<feature type="transmembrane region" description="Helical" evidence="2">
    <location>
        <begin position="41"/>
        <end position="61"/>
    </location>
</feature>
<name>A0A1X0P2I1_9TRYP</name>
<evidence type="ECO:0000313" key="3">
    <source>
        <dbReference type="EMBL" id="ORC90903.1"/>
    </source>
</evidence>
<keyword evidence="2" id="KW-0472">Membrane</keyword>
<evidence type="ECO:0000256" key="2">
    <source>
        <dbReference type="SAM" id="Phobius"/>
    </source>
</evidence>
<dbReference type="EMBL" id="NBCO01000007">
    <property type="protein sequence ID" value="ORC90903.1"/>
    <property type="molecule type" value="Genomic_DNA"/>
</dbReference>
<gene>
    <name evidence="3" type="ORF">TM35_000073270</name>
</gene>
<comment type="caution">
    <text evidence="3">The sequence shown here is derived from an EMBL/GenBank/DDBJ whole genome shotgun (WGS) entry which is preliminary data.</text>
</comment>
<dbReference type="VEuPathDB" id="TriTrypDB:TM35_000073270"/>
<dbReference type="AlphaFoldDB" id="A0A1X0P2I1"/>
<accession>A0A1X0P2I1</accession>
<dbReference type="RefSeq" id="XP_028884969.1">
    <property type="nucleotide sequence ID" value="XM_029023773.1"/>
</dbReference>
<sequence>MNYSITNSVRGEVIAAVLLALDYLKALLFRGRTTISSSLSLSFVLSILAAIVSSLFVTLRLRGAFRKRLQHQQQHQQAEEEIQHSSRMKNPLQRGINNYNGNNNNKNENKNKNNGNNSNSNNARVTDKYSSERRDEFFSSLRDSKQEDFDADGHVQMLLKHFRSSATAV</sequence>
<keyword evidence="2" id="KW-0812">Transmembrane</keyword>
<evidence type="ECO:0000256" key="1">
    <source>
        <dbReference type="SAM" id="MobiDB-lite"/>
    </source>
</evidence>